<dbReference type="SUPFAM" id="SSF51316">
    <property type="entry name" value="Mss4-like"/>
    <property type="match status" value="1"/>
</dbReference>
<dbReference type="PANTHER" id="PTHR33337">
    <property type="entry name" value="GFA DOMAIN-CONTAINING PROTEIN"/>
    <property type="match status" value="1"/>
</dbReference>
<evidence type="ECO:0000256" key="4">
    <source>
        <dbReference type="ARBA" id="ARBA00023239"/>
    </source>
</evidence>
<feature type="domain" description="CENP-V/GFA" evidence="5">
    <location>
        <begin position="3"/>
        <end position="120"/>
    </location>
</feature>
<dbReference type="Pfam" id="PF04828">
    <property type="entry name" value="GFA"/>
    <property type="match status" value="1"/>
</dbReference>
<sequence>MRRTGGCRCGAVRYTLEAEPLATRLCWCRDCQYWSCGNAAVNIVVPRAAVACEGTLRHWDSRADSGRHMRRSFCGECGTQVFSESLENLEAMVIRVGTLDDPAGVRPTAVIWTASAPPWARIDPALQAFPGQPT</sequence>
<keyword evidence="3" id="KW-0862">Zinc</keyword>
<comment type="caution">
    <text evidence="6">The sequence shown here is derived from an EMBL/GenBank/DDBJ whole genome shotgun (WGS) entry which is preliminary data.</text>
</comment>
<dbReference type="PANTHER" id="PTHR33337:SF40">
    <property type="entry name" value="CENP-V_GFA DOMAIN-CONTAINING PROTEIN-RELATED"/>
    <property type="match status" value="1"/>
</dbReference>
<evidence type="ECO:0000313" key="6">
    <source>
        <dbReference type="EMBL" id="MDH5829630.1"/>
    </source>
</evidence>
<reference evidence="6 7" key="1">
    <citation type="submission" date="2023-04" db="EMBL/GenBank/DDBJ databases">
        <title>Luteimonas sp. M1R5S18.</title>
        <authorList>
            <person name="Sun J.-Q."/>
        </authorList>
    </citation>
    <scope>NUCLEOTIDE SEQUENCE [LARGE SCALE GENOMIC DNA]</scope>
    <source>
        <strain evidence="6 7">M1R5S18</strain>
    </source>
</reference>
<accession>A0ABT6JG23</accession>
<keyword evidence="2" id="KW-0479">Metal-binding</keyword>
<keyword evidence="7" id="KW-1185">Reference proteome</keyword>
<keyword evidence="4" id="KW-0456">Lyase</keyword>
<dbReference type="InterPro" id="IPR006913">
    <property type="entry name" value="CENP-V/GFA"/>
</dbReference>
<gene>
    <name evidence="6" type="ORF">QFW80_03725</name>
</gene>
<protein>
    <submittedName>
        <fullName evidence="6">GFA family protein</fullName>
    </submittedName>
</protein>
<proteinExistence type="inferred from homology"/>
<dbReference type="RefSeq" id="WP_280599863.1">
    <property type="nucleotide sequence ID" value="NZ_JARXRN010000016.1"/>
</dbReference>
<evidence type="ECO:0000256" key="3">
    <source>
        <dbReference type="ARBA" id="ARBA00022833"/>
    </source>
</evidence>
<evidence type="ECO:0000256" key="2">
    <source>
        <dbReference type="ARBA" id="ARBA00022723"/>
    </source>
</evidence>
<evidence type="ECO:0000259" key="5">
    <source>
        <dbReference type="PROSITE" id="PS51891"/>
    </source>
</evidence>
<dbReference type="Proteomes" id="UP001156831">
    <property type="component" value="Unassembled WGS sequence"/>
</dbReference>
<dbReference type="InterPro" id="IPR011057">
    <property type="entry name" value="Mss4-like_sf"/>
</dbReference>
<comment type="similarity">
    <text evidence="1">Belongs to the Gfa family.</text>
</comment>
<evidence type="ECO:0000313" key="7">
    <source>
        <dbReference type="Proteomes" id="UP001156831"/>
    </source>
</evidence>
<dbReference type="Gene3D" id="3.90.1590.10">
    <property type="entry name" value="glutathione-dependent formaldehyde- activating enzyme (gfa)"/>
    <property type="match status" value="1"/>
</dbReference>
<name>A0ABT6JG23_9GAMM</name>
<dbReference type="EMBL" id="JARXRN010000016">
    <property type="protein sequence ID" value="MDH5829630.1"/>
    <property type="molecule type" value="Genomic_DNA"/>
</dbReference>
<dbReference type="PROSITE" id="PS51891">
    <property type="entry name" value="CENP_V_GFA"/>
    <property type="match status" value="1"/>
</dbReference>
<evidence type="ECO:0000256" key="1">
    <source>
        <dbReference type="ARBA" id="ARBA00005495"/>
    </source>
</evidence>
<organism evidence="6 7">
    <name type="scientific">Luteimonas rhizosphaericola</name>
    <dbReference type="NCBI Taxonomy" id="3042024"/>
    <lineage>
        <taxon>Bacteria</taxon>
        <taxon>Pseudomonadati</taxon>
        <taxon>Pseudomonadota</taxon>
        <taxon>Gammaproteobacteria</taxon>
        <taxon>Lysobacterales</taxon>
        <taxon>Lysobacteraceae</taxon>
        <taxon>Luteimonas</taxon>
    </lineage>
</organism>